<dbReference type="GO" id="GO:0008841">
    <property type="term" value="F:dihydrofolate synthase activity"/>
    <property type="evidence" value="ECO:0007669"/>
    <property type="project" value="UniProtKB-EC"/>
</dbReference>
<evidence type="ECO:0000256" key="13">
    <source>
        <dbReference type="ARBA" id="ARBA00022842"/>
    </source>
</evidence>
<dbReference type="AlphaFoldDB" id="Q97GG9"/>
<dbReference type="GO" id="GO:0046872">
    <property type="term" value="F:metal ion binding"/>
    <property type="evidence" value="ECO:0007669"/>
    <property type="project" value="UniProtKB-KW"/>
</dbReference>
<dbReference type="GeneID" id="44998878"/>
<evidence type="ECO:0000256" key="1">
    <source>
        <dbReference type="ARBA" id="ARBA00001946"/>
    </source>
</evidence>
<dbReference type="PANTHER" id="PTHR11136:SF0">
    <property type="entry name" value="DIHYDROFOLATE SYNTHETASE-RELATED"/>
    <property type="match status" value="1"/>
</dbReference>
<evidence type="ECO:0000256" key="9">
    <source>
        <dbReference type="ARBA" id="ARBA00022598"/>
    </source>
</evidence>
<dbReference type="EC" id="6.3.2.12" evidence="6"/>
<dbReference type="SUPFAM" id="SSF53623">
    <property type="entry name" value="MurD-like peptide ligases, catalytic domain"/>
    <property type="match status" value="1"/>
</dbReference>
<keyword evidence="11 18" id="KW-0547">Nucleotide-binding</keyword>
<evidence type="ECO:0000313" key="21">
    <source>
        <dbReference type="EMBL" id="AAK80353.1"/>
    </source>
</evidence>
<dbReference type="PROSITE" id="PS01012">
    <property type="entry name" value="FOLYLPOLYGLU_SYNT_2"/>
    <property type="match status" value="1"/>
</dbReference>
<evidence type="ECO:0000256" key="5">
    <source>
        <dbReference type="ARBA" id="ARBA00011245"/>
    </source>
</evidence>
<dbReference type="PATRIC" id="fig|272562.8.peg.2595"/>
<dbReference type="Pfam" id="PF08245">
    <property type="entry name" value="Mur_ligase_M"/>
    <property type="match status" value="1"/>
</dbReference>
<dbReference type="FunFam" id="3.40.1190.10:FF:000004">
    <property type="entry name" value="Dihydrofolate synthase/folylpolyglutamate synthase"/>
    <property type="match status" value="1"/>
</dbReference>
<protein>
    <recommendedName>
        <fullName evidence="8">Dihydrofolate synthase/folylpolyglutamate synthase</fullName>
        <ecNumber evidence="6">6.3.2.12</ecNumber>
        <ecNumber evidence="7">6.3.2.17</ecNumber>
    </recommendedName>
    <alternativeName>
        <fullName evidence="15">Tetrahydrofolylpolyglutamate synthase</fullName>
    </alternativeName>
</protein>
<evidence type="ECO:0000256" key="2">
    <source>
        <dbReference type="ARBA" id="ARBA00004799"/>
    </source>
</evidence>
<evidence type="ECO:0000256" key="7">
    <source>
        <dbReference type="ARBA" id="ARBA00013025"/>
    </source>
</evidence>
<keyword evidence="12 18" id="KW-0067">ATP-binding</keyword>
<dbReference type="InterPro" id="IPR004101">
    <property type="entry name" value="Mur_ligase_C"/>
</dbReference>
<comment type="pathway">
    <text evidence="3">Cofactor biosynthesis; tetrahydrofolylpolyglutamate biosynthesis.</text>
</comment>
<dbReference type="KEGG" id="cac:CA_C2398"/>
<name>Q97GG9_CLOAB</name>
<accession>Q97GG9</accession>
<keyword evidence="22" id="KW-1185">Reference proteome</keyword>
<dbReference type="GO" id="GO:0046656">
    <property type="term" value="P:folic acid biosynthetic process"/>
    <property type="evidence" value="ECO:0007669"/>
    <property type="project" value="UniProtKB-KW"/>
</dbReference>
<dbReference type="EMBL" id="AE001437">
    <property type="protein sequence ID" value="AAK80353.1"/>
    <property type="molecule type" value="Genomic_DNA"/>
</dbReference>
<dbReference type="PANTHER" id="PTHR11136">
    <property type="entry name" value="FOLYLPOLYGLUTAMATE SYNTHASE-RELATED"/>
    <property type="match status" value="1"/>
</dbReference>
<comment type="catalytic activity">
    <reaction evidence="16">
        <text>(6S)-5,6,7,8-tetrahydrofolyl-(gamma-L-Glu)(n) + L-glutamate + ATP = (6S)-5,6,7,8-tetrahydrofolyl-(gamma-L-Glu)(n+1) + ADP + phosphate + H(+)</text>
        <dbReference type="Rhea" id="RHEA:10580"/>
        <dbReference type="Rhea" id="RHEA-COMP:14738"/>
        <dbReference type="Rhea" id="RHEA-COMP:14740"/>
        <dbReference type="ChEBI" id="CHEBI:15378"/>
        <dbReference type="ChEBI" id="CHEBI:29985"/>
        <dbReference type="ChEBI" id="CHEBI:30616"/>
        <dbReference type="ChEBI" id="CHEBI:43474"/>
        <dbReference type="ChEBI" id="CHEBI:141005"/>
        <dbReference type="ChEBI" id="CHEBI:456216"/>
        <dbReference type="EC" id="6.3.2.17"/>
    </reaction>
</comment>
<evidence type="ECO:0000256" key="15">
    <source>
        <dbReference type="ARBA" id="ARBA00030592"/>
    </source>
</evidence>
<gene>
    <name evidence="21" type="primary">folC</name>
    <name evidence="21" type="ordered locus">CA_C2398</name>
</gene>
<dbReference type="PIRSF" id="PIRSF001563">
    <property type="entry name" value="Folylpolyglu_synth"/>
    <property type="match status" value="1"/>
</dbReference>
<dbReference type="Pfam" id="PF02875">
    <property type="entry name" value="Mur_ligase_C"/>
    <property type="match status" value="1"/>
</dbReference>
<evidence type="ECO:0000256" key="18">
    <source>
        <dbReference type="PIRNR" id="PIRNR001563"/>
    </source>
</evidence>
<dbReference type="NCBIfam" id="TIGR01499">
    <property type="entry name" value="folC"/>
    <property type="match status" value="1"/>
</dbReference>
<dbReference type="InterPro" id="IPR013221">
    <property type="entry name" value="Mur_ligase_cen"/>
</dbReference>
<dbReference type="SUPFAM" id="SSF53244">
    <property type="entry name" value="MurD-like peptide ligases, peptide-binding domain"/>
    <property type="match status" value="1"/>
</dbReference>
<evidence type="ECO:0000256" key="3">
    <source>
        <dbReference type="ARBA" id="ARBA00005150"/>
    </source>
</evidence>
<evidence type="ECO:0000256" key="6">
    <source>
        <dbReference type="ARBA" id="ARBA00013023"/>
    </source>
</evidence>
<evidence type="ECO:0000256" key="8">
    <source>
        <dbReference type="ARBA" id="ARBA00019357"/>
    </source>
</evidence>
<reference evidence="21 22" key="1">
    <citation type="journal article" date="2001" name="J. Bacteriol.">
        <title>Genome sequence and comparative analysis of the solvent-producing bacterium Clostridium acetobutylicum.</title>
        <authorList>
            <person name="Nolling J."/>
            <person name="Breton G."/>
            <person name="Omelchenko M.V."/>
            <person name="Makarova K.S."/>
            <person name="Zeng Q."/>
            <person name="Gibson R."/>
            <person name="Lee H.M."/>
            <person name="Dubois J."/>
            <person name="Qiu D."/>
            <person name="Hitti J."/>
            <person name="Wolf Y.I."/>
            <person name="Tatusov R.L."/>
            <person name="Sabathe F."/>
            <person name="Doucette-Stamm L."/>
            <person name="Soucaille P."/>
            <person name="Daly M.J."/>
            <person name="Bennett G.N."/>
            <person name="Koonin E.V."/>
            <person name="Smith D.R."/>
        </authorList>
    </citation>
    <scope>NUCLEOTIDE SEQUENCE [LARGE SCALE GENOMIC DNA]</scope>
    <source>
        <strain evidence="22">ATCC 824 / DSM 792 / JCM 1419 / LMG 5710 / VKM B-1787</strain>
    </source>
</reference>
<evidence type="ECO:0000256" key="12">
    <source>
        <dbReference type="ARBA" id="ARBA00022840"/>
    </source>
</evidence>
<comment type="similarity">
    <text evidence="4 18">Belongs to the folylpolyglutamate synthase family.</text>
</comment>
<dbReference type="PROSITE" id="PS01011">
    <property type="entry name" value="FOLYLPOLYGLU_SYNT_1"/>
    <property type="match status" value="1"/>
</dbReference>
<evidence type="ECO:0000313" key="22">
    <source>
        <dbReference type="Proteomes" id="UP000000814"/>
    </source>
</evidence>
<dbReference type="InterPro" id="IPR001645">
    <property type="entry name" value="Folylpolyglutamate_synth"/>
</dbReference>
<comment type="pathway">
    <text evidence="2">Cofactor biosynthesis; tetrahydrofolate biosynthesis; 7,8-dihydrofolate from 2-amino-4-hydroxy-6-hydroxymethyl-7,8-dihydropteridine diphosphate and 4-aminobenzoate: step 2/2.</text>
</comment>
<evidence type="ECO:0000256" key="16">
    <source>
        <dbReference type="ARBA" id="ARBA00047493"/>
    </source>
</evidence>
<evidence type="ECO:0000259" key="20">
    <source>
        <dbReference type="Pfam" id="PF08245"/>
    </source>
</evidence>
<evidence type="ECO:0000256" key="17">
    <source>
        <dbReference type="ARBA" id="ARBA00049161"/>
    </source>
</evidence>
<dbReference type="HOGENOM" id="CLU_015869_1_2_9"/>
<evidence type="ECO:0000256" key="10">
    <source>
        <dbReference type="ARBA" id="ARBA00022723"/>
    </source>
</evidence>
<dbReference type="GO" id="GO:0005524">
    <property type="term" value="F:ATP binding"/>
    <property type="evidence" value="ECO:0007669"/>
    <property type="project" value="UniProtKB-KW"/>
</dbReference>
<keyword evidence="10" id="KW-0479">Metal-binding</keyword>
<sequence length="431" mass="48784">MNYEEAINYIHGSLKFGINLGLERILRLLEILGNPHKKIKCIHVAGTNGKGSTTAMISQILIEAGYRVGMYTSPYIEEFEERIQINNNNISKYDLCVIIEKVSDAVDKLKCEGIENPTEFEIITAAAFLYFCIKKVDYAVIEVGLGGRFDATNVINPILTVITSISYDHMAILGDTLGKIAYEKAGIIKEKVPLVMYPQHKEAEEVIKRAAHEKEVSIIDVRKGKAEFIDNLLEDNKYFQYIHIKTLRDQYDVKLALLGKHQIINAVTAVMAIETLKNVGVKVAKDHILNGLSKVRWKGRLEVLKSNPLVVVDGAHNSDGILKLKESIGVHFKYKRLILILGILADKEVKKMVELITKDAYKIITVSPHNNRAEDEKELCKMVKVYNNECEAEKDYKRAYEKAISYYKEGDMILICGSLYMIGDMIKLIKR</sequence>
<dbReference type="PIR" id="F97195">
    <property type="entry name" value="F97195"/>
</dbReference>
<dbReference type="eggNOG" id="COG0285">
    <property type="taxonomic scope" value="Bacteria"/>
</dbReference>
<dbReference type="EC" id="6.3.2.17" evidence="7"/>
<dbReference type="STRING" id="272562.CA_C2398"/>
<dbReference type="GO" id="GO:0004326">
    <property type="term" value="F:tetrahydrofolylpolyglutamate synthase activity"/>
    <property type="evidence" value="ECO:0007669"/>
    <property type="project" value="UniProtKB-EC"/>
</dbReference>
<dbReference type="OrthoDB" id="9809356at2"/>
<keyword evidence="9 18" id="KW-0436">Ligase</keyword>
<dbReference type="Proteomes" id="UP000000814">
    <property type="component" value="Chromosome"/>
</dbReference>
<dbReference type="Gene3D" id="3.40.1190.10">
    <property type="entry name" value="Mur-like, catalytic domain"/>
    <property type="match status" value="1"/>
</dbReference>
<dbReference type="InterPro" id="IPR036565">
    <property type="entry name" value="Mur-like_cat_sf"/>
</dbReference>
<feature type="domain" description="Mur ligase central" evidence="20">
    <location>
        <begin position="44"/>
        <end position="272"/>
    </location>
</feature>
<organism evidence="21 22">
    <name type="scientific">Clostridium acetobutylicum (strain ATCC 824 / DSM 792 / JCM 1419 / IAM 19013 / LMG 5710 / NBRC 13948 / NRRL B-527 / VKM B-1787 / 2291 / W)</name>
    <dbReference type="NCBI Taxonomy" id="272562"/>
    <lineage>
        <taxon>Bacteria</taxon>
        <taxon>Bacillati</taxon>
        <taxon>Bacillota</taxon>
        <taxon>Clostridia</taxon>
        <taxon>Eubacteriales</taxon>
        <taxon>Clostridiaceae</taxon>
        <taxon>Clostridium</taxon>
    </lineage>
</organism>
<dbReference type="Gene3D" id="3.90.190.20">
    <property type="entry name" value="Mur ligase, C-terminal domain"/>
    <property type="match status" value="1"/>
</dbReference>
<dbReference type="RefSeq" id="WP_010965694.1">
    <property type="nucleotide sequence ID" value="NC_003030.1"/>
</dbReference>
<dbReference type="InterPro" id="IPR018109">
    <property type="entry name" value="Folylpolyglutamate_synth_CS"/>
</dbReference>
<comment type="cofactor">
    <cofactor evidence="1">
        <name>Mg(2+)</name>
        <dbReference type="ChEBI" id="CHEBI:18420"/>
    </cofactor>
</comment>
<comment type="subunit">
    <text evidence="5">Monomer.</text>
</comment>
<comment type="catalytic activity">
    <reaction evidence="17">
        <text>7,8-dihydropteroate + L-glutamate + ATP = 7,8-dihydrofolate + ADP + phosphate + H(+)</text>
        <dbReference type="Rhea" id="RHEA:23584"/>
        <dbReference type="ChEBI" id="CHEBI:15378"/>
        <dbReference type="ChEBI" id="CHEBI:17839"/>
        <dbReference type="ChEBI" id="CHEBI:29985"/>
        <dbReference type="ChEBI" id="CHEBI:30616"/>
        <dbReference type="ChEBI" id="CHEBI:43474"/>
        <dbReference type="ChEBI" id="CHEBI:57451"/>
        <dbReference type="ChEBI" id="CHEBI:456216"/>
        <dbReference type="EC" id="6.3.2.12"/>
    </reaction>
</comment>
<keyword evidence="14" id="KW-0289">Folate biosynthesis</keyword>
<evidence type="ECO:0000259" key="19">
    <source>
        <dbReference type="Pfam" id="PF02875"/>
    </source>
</evidence>
<evidence type="ECO:0000256" key="11">
    <source>
        <dbReference type="ARBA" id="ARBA00022741"/>
    </source>
</evidence>
<evidence type="ECO:0000256" key="4">
    <source>
        <dbReference type="ARBA" id="ARBA00008276"/>
    </source>
</evidence>
<proteinExistence type="inferred from homology"/>
<feature type="domain" description="Mur ligase C-terminal" evidence="19">
    <location>
        <begin position="299"/>
        <end position="418"/>
    </location>
</feature>
<evidence type="ECO:0000256" key="14">
    <source>
        <dbReference type="ARBA" id="ARBA00022909"/>
    </source>
</evidence>
<dbReference type="GO" id="GO:0005737">
    <property type="term" value="C:cytoplasm"/>
    <property type="evidence" value="ECO:0007669"/>
    <property type="project" value="TreeGrafter"/>
</dbReference>
<dbReference type="InterPro" id="IPR036615">
    <property type="entry name" value="Mur_ligase_C_dom_sf"/>
</dbReference>
<keyword evidence="13" id="KW-0460">Magnesium</keyword>